<gene>
    <name evidence="4" type="ORF">SAMN00120144_1221</name>
</gene>
<dbReference type="EMBL" id="FWWW01000049">
    <property type="protein sequence ID" value="SMB88335.1"/>
    <property type="molecule type" value="Genomic_DNA"/>
</dbReference>
<reference evidence="4 5" key="1">
    <citation type="submission" date="2017-04" db="EMBL/GenBank/DDBJ databases">
        <authorList>
            <person name="Afonso C.L."/>
            <person name="Miller P.J."/>
            <person name="Scott M.A."/>
            <person name="Spackman E."/>
            <person name="Goraichik I."/>
            <person name="Dimitrov K.M."/>
            <person name="Suarez D.L."/>
            <person name="Swayne D.E."/>
        </authorList>
    </citation>
    <scope>NUCLEOTIDE SEQUENCE [LARGE SCALE GENOMIC DNA]</scope>
    <source>
        <strain evidence="4 5">DSM 11622</strain>
    </source>
</reference>
<evidence type="ECO:0000259" key="3">
    <source>
        <dbReference type="Pfam" id="PF01370"/>
    </source>
</evidence>
<dbReference type="InterPro" id="IPR036291">
    <property type="entry name" value="NAD(P)-bd_dom_sf"/>
</dbReference>
<organism evidence="4 5">
    <name type="scientific">Hymenobacter roseosalivarius DSM 11622</name>
    <dbReference type="NCBI Taxonomy" id="645990"/>
    <lineage>
        <taxon>Bacteria</taxon>
        <taxon>Pseudomonadati</taxon>
        <taxon>Bacteroidota</taxon>
        <taxon>Cytophagia</taxon>
        <taxon>Cytophagales</taxon>
        <taxon>Hymenobacteraceae</taxon>
        <taxon>Hymenobacter</taxon>
    </lineage>
</organism>
<sequence>MTPQKTALIAGASGLVGSQLLTLLLSSERYAKVIVVGRRPLPQVHPKLEQRVLDLDKLDQHRLGLIADDVYCCLGTTMRQAGSKAAFYKVDYLYVVKLAALTAGNFAAQFLVVSAMGADADSRMYYNRVKGEMEQAVRQTPFRVIHFFRPSLLLGTRAEKRLGEQIGAVLLKALRPLMVGPLRKYQPVGAAAVARAMLRAAEEDGGGIRVHLSDEIAEAG</sequence>
<dbReference type="PANTHER" id="PTHR14097:SF7">
    <property type="entry name" value="OXIDOREDUCTASE HTATIP2"/>
    <property type="match status" value="1"/>
</dbReference>
<dbReference type="PANTHER" id="PTHR14097">
    <property type="entry name" value="OXIDOREDUCTASE HTATIP2"/>
    <property type="match status" value="1"/>
</dbReference>
<dbReference type="RefSeq" id="WP_084444265.1">
    <property type="nucleotide sequence ID" value="NZ_FWWW01000049.1"/>
</dbReference>
<dbReference type="OrthoDB" id="9798632at2"/>
<protein>
    <submittedName>
        <fullName evidence="4">NAD-dependent epimerase/dehydratase</fullName>
    </submittedName>
</protein>
<evidence type="ECO:0000256" key="2">
    <source>
        <dbReference type="ARBA" id="ARBA00023136"/>
    </source>
</evidence>
<dbReference type="Pfam" id="PF01370">
    <property type="entry name" value="Epimerase"/>
    <property type="match status" value="1"/>
</dbReference>
<dbReference type="Proteomes" id="UP000192266">
    <property type="component" value="Unassembled WGS sequence"/>
</dbReference>
<dbReference type="Gene3D" id="3.40.50.720">
    <property type="entry name" value="NAD(P)-binding Rossmann-like Domain"/>
    <property type="match status" value="1"/>
</dbReference>
<accession>A0A1W1V4R9</accession>
<dbReference type="SUPFAM" id="SSF51735">
    <property type="entry name" value="NAD(P)-binding Rossmann-fold domains"/>
    <property type="match status" value="1"/>
</dbReference>
<dbReference type="GO" id="GO:0016020">
    <property type="term" value="C:membrane"/>
    <property type="evidence" value="ECO:0007669"/>
    <property type="project" value="UniProtKB-SubCell"/>
</dbReference>
<keyword evidence="5" id="KW-1185">Reference proteome</keyword>
<keyword evidence="2" id="KW-0472">Membrane</keyword>
<proteinExistence type="predicted"/>
<evidence type="ECO:0000256" key="1">
    <source>
        <dbReference type="ARBA" id="ARBA00004370"/>
    </source>
</evidence>
<evidence type="ECO:0000313" key="5">
    <source>
        <dbReference type="Proteomes" id="UP000192266"/>
    </source>
</evidence>
<dbReference type="AlphaFoldDB" id="A0A1W1V4R9"/>
<comment type="subcellular location">
    <subcellularLocation>
        <location evidence="1">Membrane</location>
    </subcellularLocation>
</comment>
<feature type="domain" description="NAD-dependent epimerase/dehydratase" evidence="3">
    <location>
        <begin position="7"/>
        <end position="115"/>
    </location>
</feature>
<dbReference type="STRING" id="645990.SAMN00120144_1221"/>
<dbReference type="InterPro" id="IPR001509">
    <property type="entry name" value="Epimerase_deHydtase"/>
</dbReference>
<name>A0A1W1V4R9_9BACT</name>
<evidence type="ECO:0000313" key="4">
    <source>
        <dbReference type="EMBL" id="SMB88335.1"/>
    </source>
</evidence>